<dbReference type="PANTHER" id="PTHR33021:SF492">
    <property type="entry name" value="UCLACYANIN 1"/>
    <property type="match status" value="1"/>
</dbReference>
<name>A0ABR2U2S3_9ROSI</name>
<dbReference type="Proteomes" id="UP001396334">
    <property type="component" value="Unassembled WGS sequence"/>
</dbReference>
<gene>
    <name evidence="4" type="ORF">V6N11_072362</name>
</gene>
<feature type="compositionally biased region" description="Low complexity" evidence="1">
    <location>
        <begin position="162"/>
        <end position="181"/>
    </location>
</feature>
<dbReference type="Gene3D" id="2.60.40.420">
    <property type="entry name" value="Cupredoxins - blue copper proteins"/>
    <property type="match status" value="1"/>
</dbReference>
<dbReference type="PROSITE" id="PS51485">
    <property type="entry name" value="PHYTOCYANIN"/>
    <property type="match status" value="1"/>
</dbReference>
<dbReference type="Pfam" id="PF02298">
    <property type="entry name" value="Cu_bind_like"/>
    <property type="match status" value="1"/>
</dbReference>
<evidence type="ECO:0000313" key="4">
    <source>
        <dbReference type="EMBL" id="KAK9044040.1"/>
    </source>
</evidence>
<evidence type="ECO:0000256" key="2">
    <source>
        <dbReference type="SAM" id="SignalP"/>
    </source>
</evidence>
<feature type="compositionally biased region" description="Pro residues" evidence="1">
    <location>
        <begin position="126"/>
        <end position="138"/>
    </location>
</feature>
<evidence type="ECO:0000313" key="5">
    <source>
        <dbReference type="Proteomes" id="UP001396334"/>
    </source>
</evidence>
<dbReference type="EMBL" id="JBBPBN010000003">
    <property type="protein sequence ID" value="KAK9044040.1"/>
    <property type="molecule type" value="Genomic_DNA"/>
</dbReference>
<dbReference type="CDD" id="cd04216">
    <property type="entry name" value="Phytocyanin"/>
    <property type="match status" value="1"/>
</dbReference>
<dbReference type="PANTHER" id="PTHR33021">
    <property type="entry name" value="BLUE COPPER PROTEIN"/>
    <property type="match status" value="1"/>
</dbReference>
<organism evidence="4 5">
    <name type="scientific">Hibiscus sabdariffa</name>
    <name type="common">roselle</name>
    <dbReference type="NCBI Taxonomy" id="183260"/>
    <lineage>
        <taxon>Eukaryota</taxon>
        <taxon>Viridiplantae</taxon>
        <taxon>Streptophyta</taxon>
        <taxon>Embryophyta</taxon>
        <taxon>Tracheophyta</taxon>
        <taxon>Spermatophyta</taxon>
        <taxon>Magnoliopsida</taxon>
        <taxon>eudicotyledons</taxon>
        <taxon>Gunneridae</taxon>
        <taxon>Pentapetalae</taxon>
        <taxon>rosids</taxon>
        <taxon>malvids</taxon>
        <taxon>Malvales</taxon>
        <taxon>Malvaceae</taxon>
        <taxon>Malvoideae</taxon>
        <taxon>Hibiscus</taxon>
    </lineage>
</organism>
<keyword evidence="2" id="KW-0732">Signal</keyword>
<feature type="region of interest" description="Disordered" evidence="1">
    <location>
        <begin position="122"/>
        <end position="216"/>
    </location>
</feature>
<reference evidence="4 5" key="1">
    <citation type="journal article" date="2024" name="G3 (Bethesda)">
        <title>Genome assembly of Hibiscus sabdariffa L. provides insights into metabolisms of medicinal natural products.</title>
        <authorList>
            <person name="Kim T."/>
        </authorList>
    </citation>
    <scope>NUCLEOTIDE SEQUENCE [LARGE SCALE GENOMIC DNA]</scope>
    <source>
        <strain evidence="4">TK-2024</strain>
        <tissue evidence="4">Old leaves</tissue>
    </source>
</reference>
<feature type="compositionally biased region" description="Low complexity" evidence="1">
    <location>
        <begin position="139"/>
        <end position="149"/>
    </location>
</feature>
<protein>
    <recommendedName>
        <fullName evidence="3">Phytocyanin domain-containing protein</fullName>
    </recommendedName>
</protein>
<dbReference type="InterPro" id="IPR003245">
    <property type="entry name" value="Phytocyanin_dom"/>
</dbReference>
<sequence>MAILKTLVSLAATAMVVQLAMSATHSVGGANGGWDTSTDVETWVASQKFSVGDNLLFQYTPNHNVLEVSKADYDSCQTSSPLKTYSDGNTLVPLTSPGKRYFTCGTLGHCSQGMKIEINTLATSPSIPPSASPAPKTSPSPAKTPQSASGSPSSLHVPPTQSPETSPSVAPSVSPSPAKTPESAPVNVSPSPADVTSTESSETASSPRGPPSSPANRNRFQRCLTFGFGLVLVVLLTL</sequence>
<comment type="caution">
    <text evidence="4">The sequence shown here is derived from an EMBL/GenBank/DDBJ whole genome shotgun (WGS) entry which is preliminary data.</text>
</comment>
<feature type="signal peptide" evidence="2">
    <location>
        <begin position="1"/>
        <end position="22"/>
    </location>
</feature>
<evidence type="ECO:0000256" key="1">
    <source>
        <dbReference type="SAM" id="MobiDB-lite"/>
    </source>
</evidence>
<accession>A0ABR2U2S3</accession>
<dbReference type="InterPro" id="IPR039391">
    <property type="entry name" value="Phytocyanin-like"/>
</dbReference>
<dbReference type="InterPro" id="IPR008972">
    <property type="entry name" value="Cupredoxin"/>
</dbReference>
<dbReference type="SUPFAM" id="SSF49503">
    <property type="entry name" value="Cupredoxins"/>
    <property type="match status" value="1"/>
</dbReference>
<keyword evidence="5" id="KW-1185">Reference proteome</keyword>
<feature type="compositionally biased region" description="Low complexity" evidence="1">
    <location>
        <begin position="196"/>
        <end position="207"/>
    </location>
</feature>
<feature type="chain" id="PRO_5046774390" description="Phytocyanin domain-containing protein" evidence="2">
    <location>
        <begin position="23"/>
        <end position="238"/>
    </location>
</feature>
<feature type="domain" description="Phytocyanin" evidence="3">
    <location>
        <begin position="23"/>
        <end position="122"/>
    </location>
</feature>
<evidence type="ECO:0000259" key="3">
    <source>
        <dbReference type="PROSITE" id="PS51485"/>
    </source>
</evidence>
<proteinExistence type="predicted"/>